<accession>A0A6A6UKF8</accession>
<dbReference type="GO" id="GO:0030488">
    <property type="term" value="P:tRNA methylation"/>
    <property type="evidence" value="ECO:0007669"/>
    <property type="project" value="TreeGrafter"/>
</dbReference>
<evidence type="ECO:0000256" key="15">
    <source>
        <dbReference type="ARBA" id="ARBA00049250"/>
    </source>
</evidence>
<protein>
    <recommendedName>
        <fullName evidence="6">tRNA wybutosine-synthesizing protein 4</fullName>
        <ecNumber evidence="5">2.1.1.290</ecNumber>
        <ecNumber evidence="4">2.3.1.231</ecNumber>
    </recommendedName>
    <alternativeName>
        <fullName evidence="13">Leucine carboxyl methyltransferase 2</fullName>
    </alternativeName>
    <alternativeName>
        <fullName evidence="14">tRNA(Phe) (7-(3-amino-3-(methoxycarbonyl)propyl)wyosine(37)-N)-methoxycarbonyltransferase</fullName>
    </alternativeName>
    <alternativeName>
        <fullName evidence="12">tRNA(Phe) (7-(3-amino-3-carboxypropyl)wyosine(37)-O)-methyltransferase</fullName>
    </alternativeName>
</protein>
<dbReference type="SUPFAM" id="SSF53335">
    <property type="entry name" value="S-adenosyl-L-methionine-dependent methyltransferases"/>
    <property type="match status" value="1"/>
</dbReference>
<evidence type="ECO:0000256" key="9">
    <source>
        <dbReference type="ARBA" id="ARBA00022691"/>
    </source>
</evidence>
<dbReference type="UniPathway" id="UPA00375"/>
<reference evidence="17" key="1">
    <citation type="journal article" date="2020" name="Stud. Mycol.">
        <title>101 Dothideomycetes genomes: a test case for predicting lifestyles and emergence of pathogens.</title>
        <authorList>
            <person name="Haridas S."/>
            <person name="Albert R."/>
            <person name="Binder M."/>
            <person name="Bloem J."/>
            <person name="Labutti K."/>
            <person name="Salamov A."/>
            <person name="Andreopoulos B."/>
            <person name="Baker S."/>
            <person name="Barry K."/>
            <person name="Bills G."/>
            <person name="Bluhm B."/>
            <person name="Cannon C."/>
            <person name="Castanera R."/>
            <person name="Culley D."/>
            <person name="Daum C."/>
            <person name="Ezra D."/>
            <person name="Gonzalez J."/>
            <person name="Henrissat B."/>
            <person name="Kuo A."/>
            <person name="Liang C."/>
            <person name="Lipzen A."/>
            <person name="Lutzoni F."/>
            <person name="Magnuson J."/>
            <person name="Mondo S."/>
            <person name="Nolan M."/>
            <person name="Ohm R."/>
            <person name="Pangilinan J."/>
            <person name="Park H.-J."/>
            <person name="Ramirez L."/>
            <person name="Alfaro M."/>
            <person name="Sun H."/>
            <person name="Tritt A."/>
            <person name="Yoshinaga Y."/>
            <person name="Zwiers L.-H."/>
            <person name="Turgeon B."/>
            <person name="Goodwin S."/>
            <person name="Spatafora J."/>
            <person name="Crous P."/>
            <person name="Grigoriev I."/>
        </authorList>
    </citation>
    <scope>NUCLEOTIDE SEQUENCE</scope>
    <source>
        <strain evidence="17">CBS 115976</strain>
    </source>
</reference>
<evidence type="ECO:0000259" key="16">
    <source>
        <dbReference type="PROSITE" id="PS51184"/>
    </source>
</evidence>
<evidence type="ECO:0000256" key="4">
    <source>
        <dbReference type="ARBA" id="ARBA00012155"/>
    </source>
</evidence>
<dbReference type="Proteomes" id="UP000799302">
    <property type="component" value="Unassembled WGS sequence"/>
</dbReference>
<dbReference type="AlphaFoldDB" id="A0A6A6UKF8"/>
<evidence type="ECO:0000256" key="10">
    <source>
        <dbReference type="ARBA" id="ARBA00022694"/>
    </source>
</evidence>
<comment type="catalytic activity">
    <reaction evidence="1">
        <text>7-[(3S)-3-amino-3-carboxypropyl]wyosine(37) in tRNA(Phe) + S-adenosyl-L-methionine = 7-[(3S)-(3-amino-3-methoxycarbonyl)propyl]wyosine(37) in tRNA(Phe) + S-adenosyl-L-homocysteine</text>
        <dbReference type="Rhea" id="RHEA:36903"/>
        <dbReference type="Rhea" id="RHEA-COMP:10379"/>
        <dbReference type="Rhea" id="RHEA-COMP:11844"/>
        <dbReference type="ChEBI" id="CHEBI:57856"/>
        <dbReference type="ChEBI" id="CHEBI:59789"/>
        <dbReference type="ChEBI" id="CHEBI:73543"/>
        <dbReference type="ChEBI" id="CHEBI:74275"/>
        <dbReference type="EC" id="2.1.1.290"/>
    </reaction>
</comment>
<dbReference type="Gene3D" id="2.60.120.650">
    <property type="entry name" value="Cupin"/>
    <property type="match status" value="1"/>
</dbReference>
<dbReference type="EC" id="2.3.1.231" evidence="4"/>
<dbReference type="SUPFAM" id="SSF51197">
    <property type="entry name" value="Clavaminate synthase-like"/>
    <property type="match status" value="1"/>
</dbReference>
<dbReference type="SUPFAM" id="SSF117281">
    <property type="entry name" value="Kelch motif"/>
    <property type="match status" value="1"/>
</dbReference>
<evidence type="ECO:0000256" key="2">
    <source>
        <dbReference type="ARBA" id="ARBA00004797"/>
    </source>
</evidence>
<keyword evidence="10" id="KW-0819">tRNA processing</keyword>
<dbReference type="OrthoDB" id="47172at2759"/>
<keyword evidence="9" id="KW-0949">S-adenosyl-L-methionine</keyword>
<evidence type="ECO:0000256" key="7">
    <source>
        <dbReference type="ARBA" id="ARBA00022603"/>
    </source>
</evidence>
<dbReference type="InterPro" id="IPR029063">
    <property type="entry name" value="SAM-dependent_MTases_sf"/>
</dbReference>
<dbReference type="PANTHER" id="PTHR46529">
    <property type="entry name" value="TRNA WYBUTOSINE-SYNTHESIZING PROTEIN 4"/>
    <property type="match status" value="1"/>
</dbReference>
<dbReference type="Pfam" id="PF04072">
    <property type="entry name" value="LCM"/>
    <property type="match status" value="1"/>
</dbReference>
<dbReference type="GO" id="GO:0008175">
    <property type="term" value="F:tRNA methyltransferase activity"/>
    <property type="evidence" value="ECO:0007669"/>
    <property type="project" value="TreeGrafter"/>
</dbReference>
<organism evidence="17 18">
    <name type="scientific">Microthyrium microscopicum</name>
    <dbReference type="NCBI Taxonomy" id="703497"/>
    <lineage>
        <taxon>Eukaryota</taxon>
        <taxon>Fungi</taxon>
        <taxon>Dikarya</taxon>
        <taxon>Ascomycota</taxon>
        <taxon>Pezizomycotina</taxon>
        <taxon>Dothideomycetes</taxon>
        <taxon>Dothideomycetes incertae sedis</taxon>
        <taxon>Microthyriales</taxon>
        <taxon>Microthyriaceae</taxon>
        <taxon>Microthyrium</taxon>
    </lineage>
</organism>
<sequence>MSSKSKEHQDEVATINTNSYSIVSKRSVEKLYFPDEQSFLEAFVPHFRRRAPLINRGYWLRMKAIEYAVEEFLNAPTDRPKAVINLGCGYDPLPFRMRQKGLGNDVLFVDVDYMDLVQRKVKIVLENPKFGPYISSNREICNDGKPVVLRSAQYCAVGIDLGDVTALSDVFTRLVPVTKHDILFVAEVSITYMPLTKANELISWTATFERSKFCVLEQYLPDGPEHPFARTMLNHFAKQSAPIQSVSKYQSLEDHRSRFMSQGYMNVTADSLWHFWEDPSKLSLAEKTYLDTVEPFDEWEEFILFASHYFVLVASNKVMDTSRLSKPSPDVVASNIAKGLEDQSLASRRGAFLLSTHLSIDDKFLSSSSEKMKIVTFQNSASARRFGRAVSLPFKSVAVLGGIHDSSTSEFYSTGVPCHLPLMPRDIVAGHTVTKLGEGSFLLVGGRSSPSKASSSCYLFEPLSKAWVQVHDIKPARYRHNAVPIIEGSTRGVLVFGGRTSTGEVLADWQLWLDGYGWFHLNPTMNHFMSLPSRDTSSQGRFAASMLATGAGSGILMGGLDQDSRICRHSLRWTVKFGSTEEQVLKYGDRFHWGQVDINLVVPDADDRHSLRARVGANLVQSHIGPLLIGGVAPEVIPSALEVLKLGKDGFDTRVSMFPTSGSPRPLLVGISAIDVDPYNIIITGGGAVCFSFGACLNSHWYQLHIDSGVDSPEPLELRQLSDKELLVESTKKKTEHTWQLVPKYCIHEYQADKLTGLSTPVSESLEPCVLRGMDFGPCCQKWDLEYLENNIGVDTKLSIHKGTSRNLLFHPTKNFVYEVQTFSEFKKELEAQSHVYLRSLAQVSPFQQAAYLSRDFPDIANDFQIPPTLNDLFNLSSRIHSSVLRISGDVAVWLHYDVMSNFLFQVRGCKTVTLFSPTEATALGFAPGATVSTLPIETIEARASPSPTGHEVQQDSSCNTVTLHPGDVLFIPRFWLHATRPAESNPEPSVAVNVFWRDLPLAAYAAGRDVYGSRDLAVYENGRTAVKRIADHFKKDLGKDPGLSGQDLVRFLREKRKHSGTANHKSWKECEKLKQKFVSLPDDVGAFYLPRLAQELEQILQDIKPHESTPGSQ</sequence>
<dbReference type="Gene3D" id="3.40.50.150">
    <property type="entry name" value="Vaccinia Virus protein VP39"/>
    <property type="match status" value="1"/>
</dbReference>
<dbReference type="EC" id="2.1.1.290" evidence="5"/>
<dbReference type="PROSITE" id="PS51184">
    <property type="entry name" value="JMJC"/>
    <property type="match status" value="1"/>
</dbReference>
<dbReference type="InterPro" id="IPR041667">
    <property type="entry name" value="Cupin_8"/>
</dbReference>
<evidence type="ECO:0000256" key="11">
    <source>
        <dbReference type="ARBA" id="ARBA00025588"/>
    </source>
</evidence>
<evidence type="ECO:0000256" key="6">
    <source>
        <dbReference type="ARBA" id="ARBA00018045"/>
    </source>
</evidence>
<comment type="catalytic activity">
    <reaction evidence="15">
        <text>7-[(3S)-(3-amino-3-methoxycarbonyl)propyl]wyosine(37) in tRNA(Phe) + S-adenosyl-L-methionine + CO2 = wybutosine(37) in tRNA(Phe) + S-adenosyl-L-homocysteine + 2 H(+)</text>
        <dbReference type="Rhea" id="RHEA:37119"/>
        <dbReference type="Rhea" id="RHEA-COMP:11844"/>
        <dbReference type="Rhea" id="RHEA-COMP:11847"/>
        <dbReference type="ChEBI" id="CHEBI:15378"/>
        <dbReference type="ChEBI" id="CHEBI:16526"/>
        <dbReference type="ChEBI" id="CHEBI:57856"/>
        <dbReference type="ChEBI" id="CHEBI:59789"/>
        <dbReference type="ChEBI" id="CHEBI:73544"/>
        <dbReference type="ChEBI" id="CHEBI:74275"/>
        <dbReference type="EC" id="2.3.1.231"/>
    </reaction>
</comment>
<keyword evidence="8" id="KW-0808">Transferase</keyword>
<comment type="similarity">
    <text evidence="3">Belongs to the methyltransferase superfamily. LCMT family.</text>
</comment>
<dbReference type="EMBL" id="MU004232">
    <property type="protein sequence ID" value="KAF2671953.1"/>
    <property type="molecule type" value="Genomic_DNA"/>
</dbReference>
<dbReference type="InterPro" id="IPR015915">
    <property type="entry name" value="Kelch-typ_b-propeller"/>
</dbReference>
<dbReference type="Pfam" id="PF13621">
    <property type="entry name" value="Cupin_8"/>
    <property type="match status" value="1"/>
</dbReference>
<name>A0A6A6UKF8_9PEZI</name>
<dbReference type="InterPro" id="IPR003347">
    <property type="entry name" value="JmjC_dom"/>
</dbReference>
<evidence type="ECO:0000256" key="5">
    <source>
        <dbReference type="ARBA" id="ARBA00012779"/>
    </source>
</evidence>
<evidence type="ECO:0000313" key="17">
    <source>
        <dbReference type="EMBL" id="KAF2671953.1"/>
    </source>
</evidence>
<gene>
    <name evidence="17" type="ORF">BT63DRAFT_452455</name>
</gene>
<evidence type="ECO:0000256" key="13">
    <source>
        <dbReference type="ARBA" id="ARBA00030231"/>
    </source>
</evidence>
<dbReference type="PANTHER" id="PTHR46529:SF1">
    <property type="entry name" value="TRNA WYBUTOSINE-SYNTHESIZING PROTEIN 4"/>
    <property type="match status" value="1"/>
</dbReference>
<feature type="domain" description="JmjC" evidence="16">
    <location>
        <begin position="855"/>
        <end position="1014"/>
    </location>
</feature>
<comment type="function">
    <text evidence="11">Probable S-adenosyl-L-methionine-dependent methyltransferase that acts as a component of the wybutosine biosynthesis pathway. Wybutosine is a hyper modified guanosine with a tricyclic base found at the 3'-position adjacent to the anticodon of eukaryotic phenylalanine tRNA. May methylate the carboxyl group of leucine residues to form alpha-leucine ester residues.</text>
</comment>
<proteinExistence type="inferred from homology"/>
<evidence type="ECO:0000256" key="1">
    <source>
        <dbReference type="ARBA" id="ARBA00001806"/>
    </source>
</evidence>
<keyword evidence="18" id="KW-1185">Reference proteome</keyword>
<comment type="pathway">
    <text evidence="2">tRNA modification; wybutosine-tRNA(Phe) biosynthesis.</text>
</comment>
<dbReference type="Pfam" id="PF13418">
    <property type="entry name" value="Beta-prop_TYW4"/>
    <property type="match status" value="1"/>
</dbReference>
<dbReference type="Gene3D" id="2.120.10.80">
    <property type="entry name" value="Kelch-type beta propeller"/>
    <property type="match status" value="1"/>
</dbReference>
<evidence type="ECO:0000256" key="3">
    <source>
        <dbReference type="ARBA" id="ARBA00010703"/>
    </source>
</evidence>
<evidence type="ECO:0000313" key="18">
    <source>
        <dbReference type="Proteomes" id="UP000799302"/>
    </source>
</evidence>
<evidence type="ECO:0000256" key="12">
    <source>
        <dbReference type="ARBA" id="ARBA00029750"/>
    </source>
</evidence>
<dbReference type="GO" id="GO:0031591">
    <property type="term" value="P:wybutosine biosynthetic process"/>
    <property type="evidence" value="ECO:0007669"/>
    <property type="project" value="TreeGrafter"/>
</dbReference>
<evidence type="ECO:0000256" key="8">
    <source>
        <dbReference type="ARBA" id="ARBA00022679"/>
    </source>
</evidence>
<evidence type="ECO:0000256" key="14">
    <source>
        <dbReference type="ARBA" id="ARBA00030847"/>
    </source>
</evidence>
<dbReference type="InterPro" id="IPR007213">
    <property type="entry name" value="Ppm1/Ppm2/Tcmp"/>
</dbReference>
<keyword evidence="7" id="KW-0489">Methyltransferase</keyword>